<dbReference type="GO" id="GO:0071897">
    <property type="term" value="P:DNA biosynthetic process"/>
    <property type="evidence" value="ECO:0007669"/>
    <property type="project" value="UniProtKB-KW"/>
</dbReference>
<dbReference type="EC" id="2.7.1.21" evidence="11"/>
<dbReference type="InterPro" id="IPR020633">
    <property type="entry name" value="Thymidine_kinase_CS"/>
</dbReference>
<dbReference type="FunFam" id="3.30.60.20:FF:000028">
    <property type="entry name" value="Thymidine kinase"/>
    <property type="match status" value="1"/>
</dbReference>
<dbReference type="Gene3D" id="3.30.60.20">
    <property type="match status" value="1"/>
</dbReference>
<protein>
    <recommendedName>
        <fullName evidence="11">Thymidine kinase</fullName>
        <ecNumber evidence="11">2.7.1.21</ecNumber>
    </recommendedName>
</protein>
<dbReference type="SUPFAM" id="SSF57716">
    <property type="entry name" value="Glucocorticoid receptor-like (DNA-binding domain)"/>
    <property type="match status" value="1"/>
</dbReference>
<dbReference type="EMBL" id="JABSTV010001253">
    <property type="protein sequence ID" value="KAH7944479.1"/>
    <property type="molecule type" value="Genomic_DNA"/>
</dbReference>
<evidence type="ECO:0000256" key="11">
    <source>
        <dbReference type="RuleBase" id="RU000544"/>
    </source>
</evidence>
<keyword evidence="7" id="KW-0862">Zinc</keyword>
<dbReference type="Pfam" id="PF00265">
    <property type="entry name" value="TK"/>
    <property type="match status" value="1"/>
</dbReference>
<comment type="subunit">
    <text evidence="9">Homotetramer. Tetramerization from dimerization is induced by ATP and increases catalytic efficiency due to a high affinity for thymidine. Tetramerization is inhibited by phosphorylation at Ser-13. Interacts (via the KEN box) with FZR1.</text>
</comment>
<keyword evidence="3 11" id="KW-0808">Transferase</keyword>
<evidence type="ECO:0000256" key="9">
    <source>
        <dbReference type="ARBA" id="ARBA00046642"/>
    </source>
</evidence>
<organism evidence="13 14">
    <name type="scientific">Rhipicephalus sanguineus</name>
    <name type="common">Brown dog tick</name>
    <name type="synonym">Ixodes sanguineus</name>
    <dbReference type="NCBI Taxonomy" id="34632"/>
    <lineage>
        <taxon>Eukaryota</taxon>
        <taxon>Metazoa</taxon>
        <taxon>Ecdysozoa</taxon>
        <taxon>Arthropoda</taxon>
        <taxon>Chelicerata</taxon>
        <taxon>Arachnida</taxon>
        <taxon>Acari</taxon>
        <taxon>Parasitiformes</taxon>
        <taxon>Ixodida</taxon>
        <taxon>Ixodoidea</taxon>
        <taxon>Ixodidae</taxon>
        <taxon>Rhipicephalinae</taxon>
        <taxon>Rhipicephalus</taxon>
        <taxon>Rhipicephalus</taxon>
    </lineage>
</organism>
<dbReference type="PROSITE" id="PS00603">
    <property type="entry name" value="TK_CELLULAR_TYPE"/>
    <property type="match status" value="1"/>
</dbReference>
<evidence type="ECO:0000313" key="13">
    <source>
        <dbReference type="EMBL" id="KAH7944479.1"/>
    </source>
</evidence>
<comment type="caution">
    <text evidence="13">The sequence shown here is derived from an EMBL/GenBank/DDBJ whole genome shotgun (WGS) entry which is preliminary data.</text>
</comment>
<keyword evidence="14" id="KW-1185">Reference proteome</keyword>
<reference evidence="13" key="1">
    <citation type="journal article" date="2020" name="Cell">
        <title>Large-Scale Comparative Analyses of Tick Genomes Elucidate Their Genetic Diversity and Vector Capacities.</title>
        <authorList>
            <consortium name="Tick Genome and Microbiome Consortium (TIGMIC)"/>
            <person name="Jia N."/>
            <person name="Wang J."/>
            <person name="Shi W."/>
            <person name="Du L."/>
            <person name="Sun Y."/>
            <person name="Zhan W."/>
            <person name="Jiang J.F."/>
            <person name="Wang Q."/>
            <person name="Zhang B."/>
            <person name="Ji P."/>
            <person name="Bell-Sakyi L."/>
            <person name="Cui X.M."/>
            <person name="Yuan T.T."/>
            <person name="Jiang B.G."/>
            <person name="Yang W.F."/>
            <person name="Lam T.T."/>
            <person name="Chang Q.C."/>
            <person name="Ding S.J."/>
            <person name="Wang X.J."/>
            <person name="Zhu J.G."/>
            <person name="Ruan X.D."/>
            <person name="Zhao L."/>
            <person name="Wei J.T."/>
            <person name="Ye R.Z."/>
            <person name="Que T.C."/>
            <person name="Du C.H."/>
            <person name="Zhou Y.H."/>
            <person name="Cheng J.X."/>
            <person name="Dai P.F."/>
            <person name="Guo W.B."/>
            <person name="Han X.H."/>
            <person name="Huang E.J."/>
            <person name="Li L.F."/>
            <person name="Wei W."/>
            <person name="Gao Y.C."/>
            <person name="Liu J.Z."/>
            <person name="Shao H.Z."/>
            <person name="Wang X."/>
            <person name="Wang C.C."/>
            <person name="Yang T.C."/>
            <person name="Huo Q.B."/>
            <person name="Li W."/>
            <person name="Chen H.Y."/>
            <person name="Chen S.E."/>
            <person name="Zhou L.G."/>
            <person name="Ni X.B."/>
            <person name="Tian J.H."/>
            <person name="Sheng Y."/>
            <person name="Liu T."/>
            <person name="Pan Y.S."/>
            <person name="Xia L.Y."/>
            <person name="Li J."/>
            <person name="Zhao F."/>
            <person name="Cao W.C."/>
        </authorList>
    </citation>
    <scope>NUCLEOTIDE SEQUENCE</scope>
    <source>
        <strain evidence="13">Rsan-2018</strain>
    </source>
</reference>
<dbReference type="PANTHER" id="PTHR11441">
    <property type="entry name" value="THYMIDINE KINASE"/>
    <property type="match status" value="1"/>
</dbReference>
<dbReference type="FunFam" id="3.40.50.300:FF:000948">
    <property type="entry name" value="Thymidine kinase"/>
    <property type="match status" value="1"/>
</dbReference>
<evidence type="ECO:0000256" key="4">
    <source>
        <dbReference type="ARBA" id="ARBA00022723"/>
    </source>
</evidence>
<evidence type="ECO:0000256" key="3">
    <source>
        <dbReference type="ARBA" id="ARBA00022679"/>
    </source>
</evidence>
<evidence type="ECO:0000256" key="1">
    <source>
        <dbReference type="ARBA" id="ARBA00007587"/>
    </source>
</evidence>
<evidence type="ECO:0000256" key="5">
    <source>
        <dbReference type="ARBA" id="ARBA00022741"/>
    </source>
</evidence>
<proteinExistence type="inferred from homology"/>
<evidence type="ECO:0000313" key="14">
    <source>
        <dbReference type="Proteomes" id="UP000821837"/>
    </source>
</evidence>
<evidence type="ECO:0000256" key="2">
    <source>
        <dbReference type="ARBA" id="ARBA00022634"/>
    </source>
</evidence>
<dbReference type="SUPFAM" id="SSF52540">
    <property type="entry name" value="P-loop containing nucleoside triphosphate hydrolases"/>
    <property type="match status" value="1"/>
</dbReference>
<comment type="catalytic activity">
    <reaction evidence="10">
        <text>thymidine + ATP = dTMP + ADP + H(+)</text>
        <dbReference type="Rhea" id="RHEA:19129"/>
        <dbReference type="ChEBI" id="CHEBI:15378"/>
        <dbReference type="ChEBI" id="CHEBI:17748"/>
        <dbReference type="ChEBI" id="CHEBI:30616"/>
        <dbReference type="ChEBI" id="CHEBI:63528"/>
        <dbReference type="ChEBI" id="CHEBI:456216"/>
        <dbReference type="EC" id="2.7.1.21"/>
    </reaction>
    <physiologicalReaction direction="left-to-right" evidence="10">
        <dbReference type="Rhea" id="RHEA:19130"/>
    </physiologicalReaction>
</comment>
<keyword evidence="6 11" id="KW-0418">Kinase</keyword>
<keyword evidence="2 11" id="KW-0237">DNA synthesis</keyword>
<accession>A0A9D4PKG4</accession>
<dbReference type="GO" id="GO:0005524">
    <property type="term" value="F:ATP binding"/>
    <property type="evidence" value="ECO:0007669"/>
    <property type="project" value="UniProtKB-KW"/>
</dbReference>
<dbReference type="AlphaFoldDB" id="A0A9D4PKG4"/>
<reference evidence="13" key="2">
    <citation type="submission" date="2021-09" db="EMBL/GenBank/DDBJ databases">
        <authorList>
            <person name="Jia N."/>
            <person name="Wang J."/>
            <person name="Shi W."/>
            <person name="Du L."/>
            <person name="Sun Y."/>
            <person name="Zhan W."/>
            <person name="Jiang J."/>
            <person name="Wang Q."/>
            <person name="Zhang B."/>
            <person name="Ji P."/>
            <person name="Sakyi L.B."/>
            <person name="Cui X."/>
            <person name="Yuan T."/>
            <person name="Jiang B."/>
            <person name="Yang W."/>
            <person name="Lam T.T.-Y."/>
            <person name="Chang Q."/>
            <person name="Ding S."/>
            <person name="Wang X."/>
            <person name="Zhu J."/>
            <person name="Ruan X."/>
            <person name="Zhao L."/>
            <person name="Wei J."/>
            <person name="Que T."/>
            <person name="Du C."/>
            <person name="Cheng J."/>
            <person name="Dai P."/>
            <person name="Han X."/>
            <person name="Huang E."/>
            <person name="Gao Y."/>
            <person name="Liu J."/>
            <person name="Shao H."/>
            <person name="Ye R."/>
            <person name="Li L."/>
            <person name="Wei W."/>
            <person name="Wang X."/>
            <person name="Wang C."/>
            <person name="Huo Q."/>
            <person name="Li W."/>
            <person name="Guo W."/>
            <person name="Chen H."/>
            <person name="Chen S."/>
            <person name="Zhou L."/>
            <person name="Zhou L."/>
            <person name="Ni X."/>
            <person name="Tian J."/>
            <person name="Zhou Y."/>
            <person name="Sheng Y."/>
            <person name="Liu T."/>
            <person name="Pan Y."/>
            <person name="Xia L."/>
            <person name="Li J."/>
            <person name="Zhao F."/>
            <person name="Cao W."/>
        </authorList>
    </citation>
    <scope>NUCLEOTIDE SEQUENCE</scope>
    <source>
        <strain evidence="13">Rsan-2018</strain>
        <tissue evidence="13">Larvae</tissue>
    </source>
</reference>
<evidence type="ECO:0000256" key="6">
    <source>
        <dbReference type="ARBA" id="ARBA00022777"/>
    </source>
</evidence>
<keyword evidence="5 11" id="KW-0547">Nucleotide-binding</keyword>
<keyword evidence="4" id="KW-0479">Metal-binding</keyword>
<evidence type="ECO:0000256" key="12">
    <source>
        <dbReference type="RuleBase" id="RU004165"/>
    </source>
</evidence>
<dbReference type="Proteomes" id="UP000821837">
    <property type="component" value="Unassembled WGS sequence"/>
</dbReference>
<dbReference type="GO" id="GO:0046104">
    <property type="term" value="P:thymidine metabolic process"/>
    <property type="evidence" value="ECO:0007669"/>
    <property type="project" value="TreeGrafter"/>
</dbReference>
<gene>
    <name evidence="13" type="ORF">HPB52_020142</name>
</gene>
<dbReference type="PANTHER" id="PTHR11441:SF0">
    <property type="entry name" value="THYMIDINE KINASE, CYTOSOLIC"/>
    <property type="match status" value="1"/>
</dbReference>
<sequence>MSSTPSKSSRVTAEPPPLLLLAADPKSLIKCLWVVVPVVDGLVGSELRDRLDEDDFLFPLSSSELLPDSVWPQEQLNSSALHTIRTEREKKRRREGIRTELMRRLKRYEVANHRCLIVKYAGDTRYDEENISTHDRQAMAAVKATTLSNLKSASSDFRVIGIDEGQFFPDIVEFAEYMADAGKVVVIAALDGTYQRQGFPSILTLVPLSESVIKLSAVCMICYAEAAYTKRRGQEKEVEVIGGADKYMAVCRTCYSQDDDMPPKEC</sequence>
<name>A0A9D4PKG4_RHISA</name>
<dbReference type="VEuPathDB" id="VectorBase:RSAN_054920"/>
<dbReference type="InterPro" id="IPR027417">
    <property type="entry name" value="P-loop_NTPase"/>
</dbReference>
<evidence type="ECO:0000256" key="7">
    <source>
        <dbReference type="ARBA" id="ARBA00022833"/>
    </source>
</evidence>
<comment type="similarity">
    <text evidence="1 12">Belongs to the thymidine kinase family.</text>
</comment>
<dbReference type="Gene3D" id="3.40.50.300">
    <property type="entry name" value="P-loop containing nucleotide triphosphate hydrolases"/>
    <property type="match status" value="1"/>
</dbReference>
<dbReference type="InterPro" id="IPR001267">
    <property type="entry name" value="Thymidine_kinase"/>
</dbReference>
<evidence type="ECO:0000256" key="8">
    <source>
        <dbReference type="ARBA" id="ARBA00022840"/>
    </source>
</evidence>
<dbReference type="GO" id="GO:0004797">
    <property type="term" value="F:thymidine kinase activity"/>
    <property type="evidence" value="ECO:0007669"/>
    <property type="project" value="UniProtKB-EC"/>
</dbReference>
<evidence type="ECO:0000256" key="10">
    <source>
        <dbReference type="ARBA" id="ARBA00048113"/>
    </source>
</evidence>
<dbReference type="GO" id="GO:0046872">
    <property type="term" value="F:metal ion binding"/>
    <property type="evidence" value="ECO:0007669"/>
    <property type="project" value="UniProtKB-KW"/>
</dbReference>
<keyword evidence="8 11" id="KW-0067">ATP-binding</keyword>